<dbReference type="RefSeq" id="WP_061913138.1">
    <property type="nucleotide sequence ID" value="NZ_DF967971.1"/>
</dbReference>
<dbReference type="PANTHER" id="PTHR40055:SF1">
    <property type="entry name" value="TRANSCRIPTIONAL REGULATOR YGIV-RELATED"/>
    <property type="match status" value="1"/>
</dbReference>
<comment type="caution">
    <text evidence="2">The sequence shown here is derived from an EMBL/GenBank/DDBJ whole genome shotgun (WGS) entry which is preliminary data.</text>
</comment>
<evidence type="ECO:0000313" key="2">
    <source>
        <dbReference type="EMBL" id="KPL78175.1"/>
    </source>
</evidence>
<dbReference type="STRING" id="360411.AC812_01795"/>
<dbReference type="InterPro" id="IPR010499">
    <property type="entry name" value="AraC_E-bd"/>
</dbReference>
<dbReference type="EMBL" id="LGHJ01000006">
    <property type="protein sequence ID" value="KPL78175.1"/>
    <property type="molecule type" value="Genomic_DNA"/>
</dbReference>
<dbReference type="InterPro" id="IPR029442">
    <property type="entry name" value="GyrI-like"/>
</dbReference>
<accession>A0A0P6XD37</accession>
<organism evidence="2 3">
    <name type="scientific">Bellilinea caldifistulae</name>
    <dbReference type="NCBI Taxonomy" id="360411"/>
    <lineage>
        <taxon>Bacteria</taxon>
        <taxon>Bacillati</taxon>
        <taxon>Chloroflexota</taxon>
        <taxon>Anaerolineae</taxon>
        <taxon>Anaerolineales</taxon>
        <taxon>Anaerolineaceae</taxon>
        <taxon>Bellilinea</taxon>
    </lineage>
</organism>
<reference evidence="2 3" key="1">
    <citation type="submission" date="2015-07" db="EMBL/GenBank/DDBJ databases">
        <title>Draft genome of Bellilinea caldifistulae DSM 17877.</title>
        <authorList>
            <person name="Hemp J."/>
            <person name="Ward L.M."/>
            <person name="Pace L.A."/>
            <person name="Fischer W.W."/>
        </authorList>
    </citation>
    <scope>NUCLEOTIDE SEQUENCE [LARGE SCALE GENOMIC DNA]</scope>
    <source>
        <strain evidence="2 3">GOMI-1</strain>
    </source>
</reference>
<sequence length="156" mass="17675">MNTFTEQPLHVTIQDLTPAFIVYVSCQLQQATGSYNEQIRDGFQHIKDWAQRCGFDPSTLKVIGIPRTNGAQLVGYECALELPESISRDTEGVQTKELPGGRYAILSLEKDSNTIGETIGRFFAEYVPQHQLIVDPQRPSYEVYYEHTMDFCVPIL</sequence>
<dbReference type="OrthoDB" id="161124at2"/>
<dbReference type="Pfam" id="PF06445">
    <property type="entry name" value="GyrI-like"/>
    <property type="match status" value="1"/>
</dbReference>
<protein>
    <submittedName>
        <fullName evidence="2">Transcriptional regulator</fullName>
    </submittedName>
</protein>
<feature type="domain" description="AraC effector-binding" evidence="1">
    <location>
        <begin position="9"/>
        <end position="156"/>
    </location>
</feature>
<evidence type="ECO:0000313" key="3">
    <source>
        <dbReference type="Proteomes" id="UP000050514"/>
    </source>
</evidence>
<dbReference type="InterPro" id="IPR011256">
    <property type="entry name" value="Reg_factor_effector_dom_sf"/>
</dbReference>
<name>A0A0P6XD37_9CHLR</name>
<evidence type="ECO:0000259" key="1">
    <source>
        <dbReference type="SMART" id="SM00871"/>
    </source>
</evidence>
<proteinExistence type="predicted"/>
<gene>
    <name evidence="2" type="ORF">AC812_01795</name>
</gene>
<dbReference type="SUPFAM" id="SSF55136">
    <property type="entry name" value="Probable bacterial effector-binding domain"/>
    <property type="match status" value="1"/>
</dbReference>
<keyword evidence="3" id="KW-1185">Reference proteome</keyword>
<dbReference type="AlphaFoldDB" id="A0A0P6XD37"/>
<dbReference type="SMART" id="SM00871">
    <property type="entry name" value="AraC_E_bind"/>
    <property type="match status" value="1"/>
</dbReference>
<dbReference type="Gene3D" id="3.20.80.10">
    <property type="entry name" value="Regulatory factor, effector binding domain"/>
    <property type="match status" value="1"/>
</dbReference>
<dbReference type="PANTHER" id="PTHR40055">
    <property type="entry name" value="TRANSCRIPTIONAL REGULATOR YGIV-RELATED"/>
    <property type="match status" value="1"/>
</dbReference>
<dbReference type="InterPro" id="IPR050908">
    <property type="entry name" value="SmbC-like"/>
</dbReference>
<dbReference type="Proteomes" id="UP000050514">
    <property type="component" value="Unassembled WGS sequence"/>
</dbReference>